<keyword evidence="1" id="KW-0732">Signal</keyword>
<reference evidence="2" key="1">
    <citation type="submission" date="2020-09" db="EMBL/GenBank/DDBJ databases">
        <authorList>
            <person name="Kikuchi T."/>
        </authorList>
    </citation>
    <scope>NUCLEOTIDE SEQUENCE</scope>
    <source>
        <strain evidence="2">SH1</strain>
    </source>
</reference>
<sequence>MLVTVIWANSYLVGCGVTQCPTITNMGSDFDNGFIIVCNYQTAINYITEPVDIAGDVCSQCPSDRVCDDGLCSLDLATSSATEVTDDFEATTQV</sequence>
<evidence type="ECO:0000256" key="1">
    <source>
        <dbReference type="SAM" id="SignalP"/>
    </source>
</evidence>
<evidence type="ECO:0000313" key="2">
    <source>
        <dbReference type="EMBL" id="CAD5210784.1"/>
    </source>
</evidence>
<dbReference type="OrthoDB" id="5874910at2759"/>
<protein>
    <recommendedName>
        <fullName evidence="4">SCP domain-containing protein</fullName>
    </recommendedName>
</protein>
<feature type="chain" id="PRO_5044131618" description="SCP domain-containing protein" evidence="1">
    <location>
        <begin position="19"/>
        <end position="94"/>
    </location>
</feature>
<dbReference type="Gene3D" id="3.40.33.10">
    <property type="entry name" value="CAP"/>
    <property type="match status" value="1"/>
</dbReference>
<evidence type="ECO:0000313" key="3">
    <source>
        <dbReference type="Proteomes" id="UP000614601"/>
    </source>
</evidence>
<dbReference type="EMBL" id="CAJFCW020000002">
    <property type="protein sequence ID" value="CAG9092074.1"/>
    <property type="molecule type" value="Genomic_DNA"/>
</dbReference>
<feature type="signal peptide" evidence="1">
    <location>
        <begin position="1"/>
        <end position="18"/>
    </location>
</feature>
<dbReference type="EMBL" id="CAJFDH010000002">
    <property type="protein sequence ID" value="CAD5210784.1"/>
    <property type="molecule type" value="Genomic_DNA"/>
</dbReference>
<dbReference type="InterPro" id="IPR035940">
    <property type="entry name" value="CAP_sf"/>
</dbReference>
<dbReference type="SUPFAM" id="SSF55797">
    <property type="entry name" value="PR-1-like"/>
    <property type="match status" value="1"/>
</dbReference>
<comment type="caution">
    <text evidence="2">The sequence shown here is derived from an EMBL/GenBank/DDBJ whole genome shotgun (WGS) entry which is preliminary data.</text>
</comment>
<dbReference type="AlphaFoldDB" id="A0A811K5V6"/>
<name>A0A811K5V6_9BILA</name>
<accession>A0A811K5V6</accession>
<proteinExistence type="predicted"/>
<organism evidence="2 3">
    <name type="scientific">Bursaphelenchus okinawaensis</name>
    <dbReference type="NCBI Taxonomy" id="465554"/>
    <lineage>
        <taxon>Eukaryota</taxon>
        <taxon>Metazoa</taxon>
        <taxon>Ecdysozoa</taxon>
        <taxon>Nematoda</taxon>
        <taxon>Chromadorea</taxon>
        <taxon>Rhabditida</taxon>
        <taxon>Tylenchina</taxon>
        <taxon>Tylenchomorpha</taxon>
        <taxon>Aphelenchoidea</taxon>
        <taxon>Aphelenchoididae</taxon>
        <taxon>Bursaphelenchus</taxon>
    </lineage>
</organism>
<keyword evidence="3" id="KW-1185">Reference proteome</keyword>
<dbReference type="Proteomes" id="UP000783686">
    <property type="component" value="Unassembled WGS sequence"/>
</dbReference>
<gene>
    <name evidence="2" type="ORF">BOKJ2_LOCUS3367</name>
</gene>
<dbReference type="Proteomes" id="UP000614601">
    <property type="component" value="Unassembled WGS sequence"/>
</dbReference>
<evidence type="ECO:0008006" key="4">
    <source>
        <dbReference type="Google" id="ProtNLM"/>
    </source>
</evidence>